<dbReference type="AlphaFoldDB" id="A0AAV7GJQ8"/>
<protein>
    <submittedName>
        <fullName evidence="2">Uncharacterized protein</fullName>
    </submittedName>
</protein>
<keyword evidence="3" id="KW-1185">Reference proteome</keyword>
<keyword evidence="1" id="KW-0472">Membrane</keyword>
<comment type="caution">
    <text evidence="2">The sequence shown here is derived from an EMBL/GenBank/DDBJ whole genome shotgun (WGS) entry which is preliminary data.</text>
</comment>
<proteinExistence type="predicted"/>
<dbReference type="EMBL" id="JAGFBR010000013">
    <property type="protein sequence ID" value="KAH0456477.1"/>
    <property type="molecule type" value="Genomic_DNA"/>
</dbReference>
<evidence type="ECO:0000313" key="2">
    <source>
        <dbReference type="EMBL" id="KAH0456477.1"/>
    </source>
</evidence>
<dbReference type="Proteomes" id="UP000775213">
    <property type="component" value="Unassembled WGS sequence"/>
</dbReference>
<name>A0AAV7GJQ8_DENCH</name>
<organism evidence="2 3">
    <name type="scientific">Dendrobium chrysotoxum</name>
    <name type="common">Orchid</name>
    <dbReference type="NCBI Taxonomy" id="161865"/>
    <lineage>
        <taxon>Eukaryota</taxon>
        <taxon>Viridiplantae</taxon>
        <taxon>Streptophyta</taxon>
        <taxon>Embryophyta</taxon>
        <taxon>Tracheophyta</taxon>
        <taxon>Spermatophyta</taxon>
        <taxon>Magnoliopsida</taxon>
        <taxon>Liliopsida</taxon>
        <taxon>Asparagales</taxon>
        <taxon>Orchidaceae</taxon>
        <taxon>Epidendroideae</taxon>
        <taxon>Malaxideae</taxon>
        <taxon>Dendrobiinae</taxon>
        <taxon>Dendrobium</taxon>
    </lineage>
</organism>
<reference evidence="2 3" key="1">
    <citation type="journal article" date="2021" name="Hortic Res">
        <title>Chromosome-scale assembly of the Dendrobium chrysotoxum genome enhances the understanding of orchid evolution.</title>
        <authorList>
            <person name="Zhang Y."/>
            <person name="Zhang G.Q."/>
            <person name="Zhang D."/>
            <person name="Liu X.D."/>
            <person name="Xu X.Y."/>
            <person name="Sun W.H."/>
            <person name="Yu X."/>
            <person name="Zhu X."/>
            <person name="Wang Z.W."/>
            <person name="Zhao X."/>
            <person name="Zhong W.Y."/>
            <person name="Chen H."/>
            <person name="Yin W.L."/>
            <person name="Huang T."/>
            <person name="Niu S.C."/>
            <person name="Liu Z.J."/>
        </authorList>
    </citation>
    <scope>NUCLEOTIDE SEQUENCE [LARGE SCALE GENOMIC DNA]</scope>
    <source>
        <strain evidence="2">Lindl</strain>
    </source>
</reference>
<evidence type="ECO:0000313" key="3">
    <source>
        <dbReference type="Proteomes" id="UP000775213"/>
    </source>
</evidence>
<accession>A0AAV7GJQ8</accession>
<keyword evidence="1" id="KW-1133">Transmembrane helix</keyword>
<feature type="transmembrane region" description="Helical" evidence="1">
    <location>
        <begin position="150"/>
        <end position="167"/>
    </location>
</feature>
<sequence>MHRWERLQRAYEGCRIKGRLEKMMCSITIGDIYEDCMGWPPGEADMLDSKMEEATVCTISEAKREIESPSQMAAILLSVSCSHTSTPSRSSSPLVLISSLKPASKPSSISWASSISDVSIGVNSLAGISFPHAENRQVCSSSLFSTRTPLIASLCLIFAVSMLSAVSKG</sequence>
<keyword evidence="1" id="KW-0812">Transmembrane</keyword>
<evidence type="ECO:0000256" key="1">
    <source>
        <dbReference type="SAM" id="Phobius"/>
    </source>
</evidence>
<gene>
    <name evidence="2" type="ORF">IEQ34_014384</name>
</gene>